<keyword evidence="3" id="KW-1185">Reference proteome</keyword>
<evidence type="ECO:0000259" key="1">
    <source>
        <dbReference type="Pfam" id="PF04536"/>
    </source>
</evidence>
<dbReference type="STRING" id="81479.RA876_02365"/>
<proteinExistence type="predicted"/>
<comment type="caution">
    <text evidence="2">The sequence shown here is derived from an EMBL/GenBank/DDBJ whole genome shotgun (WGS) entry which is preliminary data.</text>
</comment>
<sequence>MMMKKLTRLLRHRWSGDALVRASIAAPVLQKLTHSVQSSESRHSGEIRILIEGGLPNSYLWRDEALEQIVRSRALAQFGKLGVWDTENNNGVLIYVLLAEQAIEIVADRGLNNLVSHDTWQHILQAMRDAFRRGAFENGLHMAIDEVTRLLMAHFPLAAGEHNPNELPDSPLVR</sequence>
<evidence type="ECO:0000313" key="3">
    <source>
        <dbReference type="Proteomes" id="UP000185911"/>
    </source>
</evidence>
<dbReference type="PANTHER" id="PTHR30373">
    <property type="entry name" value="UPF0603 PROTEIN YGCG"/>
    <property type="match status" value="1"/>
</dbReference>
<gene>
    <name evidence="2" type="ORF">BLL52_1573</name>
</gene>
<reference evidence="2 3" key="1">
    <citation type="submission" date="2017-01" db="EMBL/GenBank/DDBJ databases">
        <title>Genome sequence of Rhodoferax antarcticus ANT.BR, a psychrophilic purple nonsulfur bacterium from an Antarctic microbial mat.</title>
        <authorList>
            <person name="Baker J."/>
            <person name="Riester C."/>
            <person name="Skinner B."/>
            <person name="Newell A."/>
            <person name="Swingley W."/>
            <person name="Madigan M."/>
            <person name="Jung D."/>
            <person name="Asao M."/>
            <person name="Chen M."/>
            <person name="Loughlin P."/>
            <person name="Pan H."/>
            <person name="Lin S."/>
            <person name="Li N."/>
            <person name="Shaw J."/>
            <person name="Prado M."/>
            <person name="Sherman C."/>
            <person name="Li X."/>
            <person name="Tang J."/>
            <person name="Blankenship R."/>
            <person name="Zhao T."/>
            <person name="Touchman J."/>
            <person name="Sattley M."/>
        </authorList>
    </citation>
    <scope>NUCLEOTIDE SEQUENCE [LARGE SCALE GENOMIC DNA]</scope>
    <source>
        <strain evidence="2 3">ANT.BR</strain>
    </source>
</reference>
<dbReference type="Gene3D" id="3.10.310.50">
    <property type="match status" value="1"/>
</dbReference>
<name>A0A1Q8YFJ7_9BURK</name>
<protein>
    <recommendedName>
        <fullName evidence="1">TPM domain-containing protein</fullName>
    </recommendedName>
</protein>
<accession>A0A1Q8YFJ7</accession>
<dbReference type="PANTHER" id="PTHR30373:SF8">
    <property type="entry name" value="BLL7265 PROTEIN"/>
    <property type="match status" value="1"/>
</dbReference>
<evidence type="ECO:0000313" key="2">
    <source>
        <dbReference type="EMBL" id="OLP06828.1"/>
    </source>
</evidence>
<dbReference type="Pfam" id="PF04536">
    <property type="entry name" value="TPM_phosphatase"/>
    <property type="match status" value="1"/>
</dbReference>
<organism evidence="2 3">
    <name type="scientific">Rhodoferax antarcticus ANT.BR</name>
    <dbReference type="NCBI Taxonomy" id="1111071"/>
    <lineage>
        <taxon>Bacteria</taxon>
        <taxon>Pseudomonadati</taxon>
        <taxon>Pseudomonadota</taxon>
        <taxon>Betaproteobacteria</taxon>
        <taxon>Burkholderiales</taxon>
        <taxon>Comamonadaceae</taxon>
        <taxon>Rhodoferax</taxon>
    </lineage>
</organism>
<dbReference type="InterPro" id="IPR007621">
    <property type="entry name" value="TPM_dom"/>
</dbReference>
<dbReference type="AlphaFoldDB" id="A0A1Q8YFJ7"/>
<feature type="domain" description="TPM" evidence="1">
    <location>
        <begin position="30"/>
        <end position="148"/>
    </location>
</feature>
<dbReference type="EMBL" id="MSYM01000011">
    <property type="protein sequence ID" value="OLP06828.1"/>
    <property type="molecule type" value="Genomic_DNA"/>
</dbReference>
<dbReference type="Proteomes" id="UP000185911">
    <property type="component" value="Unassembled WGS sequence"/>
</dbReference>